<accession>A0AAE0HWU3</accession>
<reference evidence="2" key="1">
    <citation type="journal article" date="2023" name="Mol. Phylogenet. Evol.">
        <title>Genome-scale phylogeny and comparative genomics of the fungal order Sordariales.</title>
        <authorList>
            <person name="Hensen N."/>
            <person name="Bonometti L."/>
            <person name="Westerberg I."/>
            <person name="Brannstrom I.O."/>
            <person name="Guillou S."/>
            <person name="Cros-Aarteil S."/>
            <person name="Calhoun S."/>
            <person name="Haridas S."/>
            <person name="Kuo A."/>
            <person name="Mondo S."/>
            <person name="Pangilinan J."/>
            <person name="Riley R."/>
            <person name="LaButti K."/>
            <person name="Andreopoulos B."/>
            <person name="Lipzen A."/>
            <person name="Chen C."/>
            <person name="Yan M."/>
            <person name="Daum C."/>
            <person name="Ng V."/>
            <person name="Clum A."/>
            <person name="Steindorff A."/>
            <person name="Ohm R.A."/>
            <person name="Martin F."/>
            <person name="Silar P."/>
            <person name="Natvig D.O."/>
            <person name="Lalanne C."/>
            <person name="Gautier V."/>
            <person name="Ament-Velasquez S.L."/>
            <person name="Kruys A."/>
            <person name="Hutchinson M.I."/>
            <person name="Powell A.J."/>
            <person name="Barry K."/>
            <person name="Miller A.N."/>
            <person name="Grigoriev I.V."/>
            <person name="Debuchy R."/>
            <person name="Gladieux P."/>
            <person name="Hiltunen Thoren M."/>
            <person name="Johannesson H."/>
        </authorList>
    </citation>
    <scope>NUCLEOTIDE SEQUENCE</scope>
    <source>
        <strain evidence="2">CBS 118394</strain>
    </source>
</reference>
<feature type="region of interest" description="Disordered" evidence="1">
    <location>
        <begin position="1"/>
        <end position="60"/>
    </location>
</feature>
<dbReference type="Proteomes" id="UP001283341">
    <property type="component" value="Unassembled WGS sequence"/>
</dbReference>
<gene>
    <name evidence="2" type="ORF">B0H66DRAFT_607274</name>
</gene>
<feature type="compositionally biased region" description="Low complexity" evidence="1">
    <location>
        <begin position="27"/>
        <end position="39"/>
    </location>
</feature>
<evidence type="ECO:0000313" key="2">
    <source>
        <dbReference type="EMBL" id="KAK3314037.1"/>
    </source>
</evidence>
<evidence type="ECO:0000256" key="1">
    <source>
        <dbReference type="SAM" id="MobiDB-lite"/>
    </source>
</evidence>
<feature type="compositionally biased region" description="Basic and acidic residues" evidence="1">
    <location>
        <begin position="150"/>
        <end position="169"/>
    </location>
</feature>
<feature type="compositionally biased region" description="Low complexity" evidence="1">
    <location>
        <begin position="46"/>
        <end position="60"/>
    </location>
</feature>
<comment type="caution">
    <text evidence="2">The sequence shown here is derived from an EMBL/GenBank/DDBJ whole genome shotgun (WGS) entry which is preliminary data.</text>
</comment>
<dbReference type="AlphaFoldDB" id="A0AAE0HWU3"/>
<reference evidence="2" key="2">
    <citation type="submission" date="2023-06" db="EMBL/GenBank/DDBJ databases">
        <authorList>
            <consortium name="Lawrence Berkeley National Laboratory"/>
            <person name="Haridas S."/>
            <person name="Hensen N."/>
            <person name="Bonometti L."/>
            <person name="Westerberg I."/>
            <person name="Brannstrom I.O."/>
            <person name="Guillou S."/>
            <person name="Cros-Aarteil S."/>
            <person name="Calhoun S."/>
            <person name="Kuo A."/>
            <person name="Mondo S."/>
            <person name="Pangilinan J."/>
            <person name="Riley R."/>
            <person name="Labutti K."/>
            <person name="Andreopoulos B."/>
            <person name="Lipzen A."/>
            <person name="Chen C."/>
            <person name="Yanf M."/>
            <person name="Daum C."/>
            <person name="Ng V."/>
            <person name="Clum A."/>
            <person name="Steindorff A."/>
            <person name="Ohm R."/>
            <person name="Martin F."/>
            <person name="Silar P."/>
            <person name="Natvig D."/>
            <person name="Lalanne C."/>
            <person name="Gautier V."/>
            <person name="Ament-Velasquez S.L."/>
            <person name="Kruys A."/>
            <person name="Hutchinson M.I."/>
            <person name="Powell A.J."/>
            <person name="Barry K."/>
            <person name="Miller A.N."/>
            <person name="Grigoriev I.V."/>
            <person name="Debuchy R."/>
            <person name="Gladieux P."/>
            <person name="Thoren M.H."/>
            <person name="Johannesson H."/>
        </authorList>
    </citation>
    <scope>NUCLEOTIDE SEQUENCE</scope>
    <source>
        <strain evidence="2">CBS 118394</strain>
    </source>
</reference>
<dbReference type="EMBL" id="JAUEDM010000007">
    <property type="protein sequence ID" value="KAK3314037.1"/>
    <property type="molecule type" value="Genomic_DNA"/>
</dbReference>
<feature type="region of interest" description="Disordered" evidence="1">
    <location>
        <begin position="139"/>
        <end position="169"/>
    </location>
</feature>
<name>A0AAE0HWU3_9PEZI</name>
<sequence length="295" mass="33493">MVLSKITRGLGRLISGKSNRDEAHTEAPSSSDTKAPSSSDTKEPSCSDTKASSSSDPRPLSISYSHVGLPFSTSTDPPTYFEAVFLPSLASPFPVSNTKSTSVNTAPSYTPIKNEEAMRRLQKIYNNIELVTKALHTYLKTPPPEASGYDPERDAKRRERDAKRRERAKETLAQLENIRDKRLGELMSEFVNAPTDEDCDRIRSSLSNDIGPYWKGKLLPYWIERHWKLRKDYSRVMLGAIDDIMATRPKGIEPHVYIPELFCLRNELMSEKEPQMYYDRELWWSQGGKGEQEGI</sequence>
<proteinExistence type="predicted"/>
<evidence type="ECO:0000313" key="3">
    <source>
        <dbReference type="Proteomes" id="UP001283341"/>
    </source>
</evidence>
<organism evidence="2 3">
    <name type="scientific">Apodospora peruviana</name>
    <dbReference type="NCBI Taxonomy" id="516989"/>
    <lineage>
        <taxon>Eukaryota</taxon>
        <taxon>Fungi</taxon>
        <taxon>Dikarya</taxon>
        <taxon>Ascomycota</taxon>
        <taxon>Pezizomycotina</taxon>
        <taxon>Sordariomycetes</taxon>
        <taxon>Sordariomycetidae</taxon>
        <taxon>Sordariales</taxon>
        <taxon>Lasiosphaeriaceae</taxon>
        <taxon>Apodospora</taxon>
    </lineage>
</organism>
<protein>
    <submittedName>
        <fullName evidence="2">Uncharacterized protein</fullName>
    </submittedName>
</protein>
<keyword evidence="3" id="KW-1185">Reference proteome</keyword>